<dbReference type="RefSeq" id="WP_133161224.1">
    <property type="nucleotide sequence ID" value="NZ_MPZN01000086.1"/>
</dbReference>
<evidence type="ECO:0000256" key="1">
    <source>
        <dbReference type="SAM" id="Phobius"/>
    </source>
</evidence>
<dbReference type="InterPro" id="IPR012867">
    <property type="entry name" value="DUF1648"/>
</dbReference>
<reference evidence="3 4" key="1">
    <citation type="journal article" date="2008" name="Int. J. Syst. Evol. Microbiol.">
        <title>Leifsonia pindariensis sp. nov., isolated from the Pindari glacier of the Indian Himalayas, and emended description of the genus Leifsonia.</title>
        <authorList>
            <person name="Reddy G.S."/>
            <person name="Prabagaran S.R."/>
            <person name="Shivaji S."/>
        </authorList>
    </citation>
    <scope>NUCLEOTIDE SEQUENCE [LARGE SCALE GENOMIC DNA]</scope>
    <source>
        <strain evidence="3 4">PON 10</strain>
    </source>
</reference>
<evidence type="ECO:0000313" key="3">
    <source>
        <dbReference type="EMBL" id="PPL14593.1"/>
    </source>
</evidence>
<feature type="domain" description="DUF1648" evidence="2">
    <location>
        <begin position="26"/>
        <end position="70"/>
    </location>
</feature>
<comment type="caution">
    <text evidence="3">The sequence shown here is derived from an EMBL/GenBank/DDBJ whole genome shotgun (WGS) entry which is preliminary data.</text>
</comment>
<evidence type="ECO:0000313" key="4">
    <source>
        <dbReference type="Proteomes" id="UP000237755"/>
    </source>
</evidence>
<sequence length="184" mass="19389">AQSKAEAPLPARIRLWPFLAGFGYLLAVAGIGIAHYPAVPDPMPVHFDAAFAPDRWAAKSLTGFLLPVFIGLGVTLLLWVLAALLPVLDALGGSQSHPAAGVQLSPRAPATTQTLLLTRRMLERLGLSVALLIGTVALLTWFGVPGWAEPWAFILLVGGFLGVLTFGVVGIVRSERAETHQVGA</sequence>
<keyword evidence="4" id="KW-1185">Reference proteome</keyword>
<dbReference type="EMBL" id="MPZN01000086">
    <property type="protein sequence ID" value="PPL14593.1"/>
    <property type="molecule type" value="Genomic_DNA"/>
</dbReference>
<keyword evidence="1" id="KW-0472">Membrane</keyword>
<accession>A0ABX5ASV1</accession>
<feature type="non-terminal residue" evidence="3">
    <location>
        <position position="1"/>
    </location>
</feature>
<keyword evidence="1" id="KW-1133">Transmembrane helix</keyword>
<feature type="transmembrane region" description="Helical" evidence="1">
    <location>
        <begin position="15"/>
        <end position="36"/>
    </location>
</feature>
<dbReference type="Proteomes" id="UP000237755">
    <property type="component" value="Unassembled WGS sequence"/>
</dbReference>
<evidence type="ECO:0000259" key="2">
    <source>
        <dbReference type="Pfam" id="PF07853"/>
    </source>
</evidence>
<feature type="transmembrane region" description="Helical" evidence="1">
    <location>
        <begin position="150"/>
        <end position="172"/>
    </location>
</feature>
<proteinExistence type="predicted"/>
<protein>
    <recommendedName>
        <fullName evidence="2">DUF1648 domain-containing protein</fullName>
    </recommendedName>
</protein>
<feature type="transmembrane region" description="Helical" evidence="1">
    <location>
        <begin position="125"/>
        <end position="144"/>
    </location>
</feature>
<keyword evidence="1" id="KW-0812">Transmembrane</keyword>
<feature type="transmembrane region" description="Helical" evidence="1">
    <location>
        <begin position="64"/>
        <end position="88"/>
    </location>
</feature>
<dbReference type="Pfam" id="PF07853">
    <property type="entry name" value="DUF1648"/>
    <property type="match status" value="1"/>
</dbReference>
<organism evidence="3 4">
    <name type="scientific">Microterricola pindariensis</name>
    <dbReference type="NCBI Taxonomy" id="478010"/>
    <lineage>
        <taxon>Bacteria</taxon>
        <taxon>Bacillati</taxon>
        <taxon>Actinomycetota</taxon>
        <taxon>Actinomycetes</taxon>
        <taxon>Micrococcales</taxon>
        <taxon>Microbacteriaceae</taxon>
        <taxon>Microterricola</taxon>
    </lineage>
</organism>
<gene>
    <name evidence="3" type="ORF">GY24_15865</name>
</gene>
<name>A0ABX5ASV1_9MICO</name>